<feature type="transmembrane region" description="Helical" evidence="2">
    <location>
        <begin position="552"/>
        <end position="575"/>
    </location>
</feature>
<feature type="region of interest" description="Disordered" evidence="1">
    <location>
        <begin position="1"/>
        <end position="43"/>
    </location>
</feature>
<dbReference type="GO" id="GO:0008028">
    <property type="term" value="F:monocarboxylic acid transmembrane transporter activity"/>
    <property type="evidence" value="ECO:0007669"/>
    <property type="project" value="TreeGrafter"/>
</dbReference>
<dbReference type="EMBL" id="OC004008">
    <property type="protein sequence ID" value="CAD7263976.1"/>
    <property type="molecule type" value="Genomic_DNA"/>
</dbReference>
<keyword evidence="2" id="KW-1133">Transmembrane helix</keyword>
<organism evidence="3">
    <name type="scientific">Timema shepardi</name>
    <name type="common">Walking stick</name>
    <dbReference type="NCBI Taxonomy" id="629360"/>
    <lineage>
        <taxon>Eukaryota</taxon>
        <taxon>Metazoa</taxon>
        <taxon>Ecdysozoa</taxon>
        <taxon>Arthropoda</taxon>
        <taxon>Hexapoda</taxon>
        <taxon>Insecta</taxon>
        <taxon>Pterygota</taxon>
        <taxon>Neoptera</taxon>
        <taxon>Polyneoptera</taxon>
        <taxon>Phasmatodea</taxon>
        <taxon>Timematodea</taxon>
        <taxon>Timematoidea</taxon>
        <taxon>Timematidae</taxon>
        <taxon>Timema</taxon>
    </lineage>
</organism>
<feature type="transmembrane region" description="Helical" evidence="2">
    <location>
        <begin position="86"/>
        <end position="113"/>
    </location>
</feature>
<gene>
    <name evidence="3" type="ORF">TSIB3V08_LOCUS8042</name>
</gene>
<accession>A0A7R9B165</accession>
<feature type="transmembrane region" description="Helical" evidence="2">
    <location>
        <begin position="711"/>
        <end position="736"/>
    </location>
</feature>
<evidence type="ECO:0008006" key="4">
    <source>
        <dbReference type="Google" id="ProtNLM"/>
    </source>
</evidence>
<sequence length="746" mass="82672">MASSKTISPMSIAGNKTPDRVNLADPGTVPPVSITNEKTTAPVPDLMITSESQDQNTPPYPKGIMKKDTKYDKMEKEYELVPPDGGWGWAIMLATALSNLILIPISQTFGLLYRDTFTDLGMSATDSSVIVNVNSAFGMLLAFGINIIPPSFSLALNSYFLRLKGRAMGFASTIMAIGPILIPPLISQLMDLYGVQGTSLILSALALHTLLGAFLLQPIKWHLVKREISPEEARAIAINEEYYKETFMEEMGTRRSLFESARESRKMGRRIRTVTSMSSINHDMDSTSIYGLETHMYNSEGKFKNRSFVIENTNQMSRQTDGPPMPDQKVFWLSGASIASANSIRLIDEKMYEPLHEADEESQKEDEETELQVKNVTHIEDGMVLLDDGTTNDGRNVPKTVARKPSKNVFQSVNSIDSLRDMLQRGFFHRLMRRIFVALDLGLLQDPIYVNIMLGMSFAICAENNFSLVTPFILGDLGFSNDRIAAVMSTLAAADLVLRFLSPFFADYMGYSSRTITFESVLIVSIGLGVAKGVRTVYMALVIPSYVPIERLAAASGLQMVVNGVFLLVFGPFLAEELLLETNLVYRATLFVNVLEAIPHPSRCLACDDCLKSNKTFLLCPHLSWTHPMLWATMCQPPFSPVSMLGVRAPDLGRGTSRYEGVSEWTSHSTRRATARRGRAQPTTQGKKGEGEWANHAARGFIRDISGSYNLAIVAINSLTALTITMWLIEIIIVACRDRKKNKTNT</sequence>
<feature type="compositionally biased region" description="Basic residues" evidence="1">
    <location>
        <begin position="669"/>
        <end position="679"/>
    </location>
</feature>
<evidence type="ECO:0000256" key="2">
    <source>
        <dbReference type="SAM" id="Phobius"/>
    </source>
</evidence>
<reference evidence="3" key="1">
    <citation type="submission" date="2020-11" db="EMBL/GenBank/DDBJ databases">
        <authorList>
            <person name="Tran Van P."/>
        </authorList>
    </citation>
    <scope>NUCLEOTIDE SEQUENCE</scope>
</reference>
<name>A0A7R9B165_TIMSH</name>
<dbReference type="Gene3D" id="1.20.1250.20">
    <property type="entry name" value="MFS general substrate transporter like domains"/>
    <property type="match status" value="1"/>
</dbReference>
<dbReference type="InterPro" id="IPR050327">
    <property type="entry name" value="Proton-linked_MCT"/>
</dbReference>
<feature type="region of interest" description="Disordered" evidence="1">
    <location>
        <begin position="663"/>
        <end position="692"/>
    </location>
</feature>
<keyword evidence="2" id="KW-0812">Transmembrane</keyword>
<dbReference type="InterPro" id="IPR036259">
    <property type="entry name" value="MFS_trans_sf"/>
</dbReference>
<feature type="transmembrane region" description="Helical" evidence="2">
    <location>
        <begin position="133"/>
        <end position="155"/>
    </location>
</feature>
<dbReference type="AlphaFoldDB" id="A0A7R9B165"/>
<proteinExistence type="predicted"/>
<feature type="transmembrane region" description="Helical" evidence="2">
    <location>
        <begin position="192"/>
        <end position="216"/>
    </location>
</feature>
<evidence type="ECO:0000256" key="1">
    <source>
        <dbReference type="SAM" id="MobiDB-lite"/>
    </source>
</evidence>
<feature type="transmembrane region" description="Helical" evidence="2">
    <location>
        <begin position="167"/>
        <end position="186"/>
    </location>
</feature>
<dbReference type="PANTHER" id="PTHR11360:SF237">
    <property type="entry name" value="MONOCARBOXYLATE TRANSPORTER 12-B-LIKE PROTEIN"/>
    <property type="match status" value="1"/>
</dbReference>
<protein>
    <recommendedName>
        <fullName evidence="4">Monocarboxylate transporter</fullName>
    </recommendedName>
</protein>
<dbReference type="SUPFAM" id="SSF103473">
    <property type="entry name" value="MFS general substrate transporter"/>
    <property type="match status" value="1"/>
</dbReference>
<keyword evidence="2" id="KW-0472">Membrane</keyword>
<evidence type="ECO:0000313" key="3">
    <source>
        <dbReference type="EMBL" id="CAD7263976.1"/>
    </source>
</evidence>
<dbReference type="PANTHER" id="PTHR11360">
    <property type="entry name" value="MONOCARBOXYLATE TRANSPORTER"/>
    <property type="match status" value="1"/>
</dbReference>